<proteinExistence type="predicted"/>
<protein>
    <submittedName>
        <fullName evidence="1">PAAR domain-containing protein</fullName>
    </submittedName>
</protein>
<name>A0A848MHH5_9GAMM</name>
<dbReference type="InterPro" id="IPR008727">
    <property type="entry name" value="PAAR_motif"/>
</dbReference>
<comment type="caution">
    <text evidence="1">The sequence shown here is derived from an EMBL/GenBank/DDBJ whole genome shotgun (WGS) entry which is preliminary data.</text>
</comment>
<dbReference type="CDD" id="cd14744">
    <property type="entry name" value="PAAR_CT_2"/>
    <property type="match status" value="1"/>
</dbReference>
<reference evidence="1 2" key="2">
    <citation type="submission" date="2020-06" db="EMBL/GenBank/DDBJ databases">
        <title>Polyphasic characterization of a Rahnella strain isolated from tree sap.</title>
        <authorList>
            <person name="Kim I.S."/>
        </authorList>
    </citation>
    <scope>NUCLEOTIDE SEQUENCE [LARGE SCALE GENOMIC DNA]</scope>
    <source>
        <strain evidence="1 2">SAP-1</strain>
    </source>
</reference>
<sequence>MKGIIRIGDKTTGGGQVQSGSETMIFQAIGVARINDPVSCPILGHSPSYIAQGHPTMKDNGVAVAFDGYKCSCGCTLISSLTNATTSK</sequence>
<dbReference type="EMBL" id="JAADJU010000003">
    <property type="protein sequence ID" value="NMP26619.1"/>
    <property type="molecule type" value="Genomic_DNA"/>
</dbReference>
<dbReference type="Gene3D" id="2.60.200.60">
    <property type="match status" value="1"/>
</dbReference>
<evidence type="ECO:0000313" key="2">
    <source>
        <dbReference type="Proteomes" id="UP000585363"/>
    </source>
</evidence>
<dbReference type="Pfam" id="PF05488">
    <property type="entry name" value="PAAR_motif"/>
    <property type="match status" value="1"/>
</dbReference>
<keyword evidence="2" id="KW-1185">Reference proteome</keyword>
<evidence type="ECO:0000313" key="1">
    <source>
        <dbReference type="EMBL" id="NMP26619.1"/>
    </source>
</evidence>
<organism evidence="1 2">
    <name type="scientific">Rouxiella aceris</name>
    <dbReference type="NCBI Taxonomy" id="2703884"/>
    <lineage>
        <taxon>Bacteria</taxon>
        <taxon>Pseudomonadati</taxon>
        <taxon>Pseudomonadota</taxon>
        <taxon>Gammaproteobacteria</taxon>
        <taxon>Enterobacterales</taxon>
        <taxon>Yersiniaceae</taxon>
        <taxon>Rouxiella</taxon>
    </lineage>
</organism>
<dbReference type="AlphaFoldDB" id="A0A848MHH5"/>
<gene>
    <name evidence="1" type="ORF">GW590_07060</name>
</gene>
<accession>A0A848MHH5</accession>
<dbReference type="Proteomes" id="UP000585363">
    <property type="component" value="Unassembled WGS sequence"/>
</dbReference>
<reference evidence="1 2" key="1">
    <citation type="submission" date="2020-01" db="EMBL/GenBank/DDBJ databases">
        <authorList>
            <person name="Lee S.D."/>
        </authorList>
    </citation>
    <scope>NUCLEOTIDE SEQUENCE [LARGE SCALE GENOMIC DNA]</scope>
    <source>
        <strain evidence="1 2">SAP-1</strain>
    </source>
</reference>
<dbReference type="RefSeq" id="WP_169402312.1">
    <property type="nucleotide sequence ID" value="NZ_JAADJU010000003.1"/>
</dbReference>